<evidence type="ECO:0000313" key="2">
    <source>
        <dbReference type="EMBL" id="PHH79867.1"/>
    </source>
</evidence>
<proteinExistence type="predicted"/>
<feature type="signal peptide" evidence="1">
    <location>
        <begin position="1"/>
        <end position="19"/>
    </location>
</feature>
<protein>
    <recommendedName>
        <fullName evidence="4">Small secreted protein</fullName>
    </recommendedName>
</protein>
<comment type="caution">
    <text evidence="2">The sequence shown here is derived from an EMBL/GenBank/DDBJ whole genome shotgun (WGS) entry which is preliminary data.</text>
</comment>
<evidence type="ECO:0000256" key="1">
    <source>
        <dbReference type="SAM" id="SignalP"/>
    </source>
</evidence>
<sequence length="145" mass="15787">MQLASTLLASLLAATTALAAPAKSMMAATPQWVIEHMKRVCNEHDSQCTWTFKIDTHEGKKTECTLTVNATSKARASRADGKPTTCGAFTVTSGWNDHFGEGQGFTVLSVVERNKRLIIWPSYTDVQLQNGVVVEPDQSYGPQSI</sequence>
<keyword evidence="1" id="KW-0732">Signal</keyword>
<dbReference type="AlphaFoldDB" id="A0A2C5ZFS2"/>
<feature type="chain" id="PRO_5013197329" description="Small secreted protein" evidence="1">
    <location>
        <begin position="20"/>
        <end position="145"/>
    </location>
</feature>
<evidence type="ECO:0000313" key="3">
    <source>
        <dbReference type="Proteomes" id="UP000226431"/>
    </source>
</evidence>
<keyword evidence="3" id="KW-1185">Reference proteome</keyword>
<gene>
    <name evidence="2" type="ORF">CDD80_3600</name>
</gene>
<accession>A0A2C5ZFS2</accession>
<dbReference type="OrthoDB" id="5352317at2759"/>
<dbReference type="EMBL" id="NJES01000032">
    <property type="protein sequence ID" value="PHH79867.1"/>
    <property type="molecule type" value="Genomic_DNA"/>
</dbReference>
<name>A0A2C5ZFS2_9HYPO</name>
<evidence type="ECO:0008006" key="4">
    <source>
        <dbReference type="Google" id="ProtNLM"/>
    </source>
</evidence>
<reference evidence="2 3" key="1">
    <citation type="submission" date="2017-06" db="EMBL/GenBank/DDBJ databases">
        <title>Ant-infecting Ophiocordyceps genomes reveal a high diversity of potential behavioral manipulation genes and a possible major role for enterotoxins.</title>
        <authorList>
            <person name="De Bekker C."/>
            <person name="Evans H.C."/>
            <person name="Brachmann A."/>
            <person name="Hughes D.P."/>
        </authorList>
    </citation>
    <scope>NUCLEOTIDE SEQUENCE [LARGE SCALE GENOMIC DNA]</scope>
    <source>
        <strain evidence="2 3">Map16</strain>
    </source>
</reference>
<dbReference type="Proteomes" id="UP000226431">
    <property type="component" value="Unassembled WGS sequence"/>
</dbReference>
<organism evidence="2 3">
    <name type="scientific">Ophiocordyceps camponoti-rufipedis</name>
    <dbReference type="NCBI Taxonomy" id="2004952"/>
    <lineage>
        <taxon>Eukaryota</taxon>
        <taxon>Fungi</taxon>
        <taxon>Dikarya</taxon>
        <taxon>Ascomycota</taxon>
        <taxon>Pezizomycotina</taxon>
        <taxon>Sordariomycetes</taxon>
        <taxon>Hypocreomycetidae</taxon>
        <taxon>Hypocreales</taxon>
        <taxon>Ophiocordycipitaceae</taxon>
        <taxon>Ophiocordyceps</taxon>
    </lineage>
</organism>